<dbReference type="InterPro" id="IPR042276">
    <property type="entry name" value="CapZ_alpha/beta_2"/>
</dbReference>
<dbReference type="InterPro" id="IPR001698">
    <property type="entry name" value="CAPZB"/>
</dbReference>
<comment type="subunit">
    <text evidence="10">Heterodimer of an alpha and a beta subunit.</text>
</comment>
<organism evidence="11 12">
    <name type="scientific">Saccharomyces pastorianus</name>
    <name type="common">Lager yeast</name>
    <name type="synonym">Saccharomyces cerevisiae x Saccharomyces eubayanus</name>
    <dbReference type="NCBI Taxonomy" id="27292"/>
    <lineage>
        <taxon>Eukaryota</taxon>
        <taxon>Fungi</taxon>
        <taxon>Dikarya</taxon>
        <taxon>Ascomycota</taxon>
        <taxon>Saccharomycotina</taxon>
        <taxon>Saccharomycetes</taxon>
        <taxon>Saccharomycetales</taxon>
        <taxon>Saccharomycetaceae</taxon>
        <taxon>Saccharomyces</taxon>
    </lineage>
</organism>
<dbReference type="FunFam" id="3.90.1150.210:FF:000004">
    <property type="entry name" value="F-actin-capping protein subunit beta"/>
    <property type="match status" value="1"/>
</dbReference>
<dbReference type="Gene3D" id="3.90.1150.210">
    <property type="entry name" value="F-actin capping protein, beta subunit"/>
    <property type="match status" value="1"/>
</dbReference>
<keyword evidence="7 10" id="KW-0009">Actin-binding</keyword>
<evidence type="ECO:0000256" key="1">
    <source>
        <dbReference type="ARBA" id="ARBA00004245"/>
    </source>
</evidence>
<dbReference type="OrthoDB" id="9979678at2759"/>
<comment type="function">
    <text evidence="9 10">F-actin-capping proteins bind in a Ca(2+)-independent manner to the fast growing ends of actin filaments (barbed end) thereby blocking the exchange of subunits at these ends. Unlike other capping proteins (such as gelsolin and severin), these proteins do not sever actin filaments.</text>
</comment>
<evidence type="ECO:0000256" key="3">
    <source>
        <dbReference type="ARBA" id="ARBA00021859"/>
    </source>
</evidence>
<comment type="similarity">
    <text evidence="2 10">Belongs to the F-actin-capping protein beta subunit family.</text>
</comment>
<dbReference type="FunFam" id="1.20.58.570:FF:000001">
    <property type="entry name" value="F-actin-capping protein subunit beta"/>
    <property type="match status" value="1"/>
</dbReference>
<gene>
    <name evidence="11" type="primary">CAP2_1</name>
    <name evidence="11" type="ORF">GRS66_002504</name>
</gene>
<keyword evidence="4 10" id="KW-0117">Actin capping</keyword>
<dbReference type="Pfam" id="PF01115">
    <property type="entry name" value="F_actin_cap_B"/>
    <property type="match status" value="1"/>
</dbReference>
<keyword evidence="5 10" id="KW-0963">Cytoplasm</keyword>
<evidence type="ECO:0000256" key="9">
    <source>
        <dbReference type="ARBA" id="ARBA00025389"/>
    </source>
</evidence>
<evidence type="ECO:0000313" key="11">
    <source>
        <dbReference type="EMBL" id="QID80194.1"/>
    </source>
</evidence>
<dbReference type="InterPro" id="IPR037282">
    <property type="entry name" value="CapZ_alpha/beta"/>
</dbReference>
<dbReference type="Proteomes" id="UP000501346">
    <property type="component" value="Chromosome ScIX"/>
</dbReference>
<dbReference type="GO" id="GO:0030036">
    <property type="term" value="P:actin cytoskeleton organization"/>
    <property type="evidence" value="ECO:0007669"/>
    <property type="project" value="InterPro"/>
</dbReference>
<proteinExistence type="inferred from homology"/>
<dbReference type="PANTHER" id="PTHR10619">
    <property type="entry name" value="F-ACTIN-CAPPING PROTEIN SUBUNIT BETA"/>
    <property type="match status" value="1"/>
</dbReference>
<sequence>MSDAQFDAALDLLRRLNPTTLQENLNNLIELQPNLAQDLLSSVDVPLSTQKDSADSNREYLCCDYNRDIDSFRSPWSNTYYPELSPKDLQDSPFPSAPLRKLEILANDSFDVYRDLYYEGGISSVYLWDLNEEDFNGHDFAGVVLFKKNQSDHSNWDSIHVFEVTTSPSSPDSFNYRVTTTIILHLDKTKTDQNSHMMLSGNLTRQTEKDIAIDMSRPLDVIFTSHVANLGSLIEDIESQMRNLLETVYFEKTRDIFHQTKNAAIASSAEEANKDAQAEVIRGLQSL</sequence>
<evidence type="ECO:0000256" key="6">
    <source>
        <dbReference type="ARBA" id="ARBA00022990"/>
    </source>
</evidence>
<dbReference type="InterPro" id="IPR043175">
    <property type="entry name" value="CAPZB_N"/>
</dbReference>
<dbReference type="SMR" id="A0A6C1DVG1"/>
<dbReference type="GO" id="GO:0000902">
    <property type="term" value="P:cell morphogenesis"/>
    <property type="evidence" value="ECO:0007669"/>
    <property type="project" value="TreeGrafter"/>
</dbReference>
<evidence type="ECO:0000313" key="12">
    <source>
        <dbReference type="Proteomes" id="UP000501346"/>
    </source>
</evidence>
<protein>
    <recommendedName>
        <fullName evidence="3 10">F-actin-capping protein subunit beta</fullName>
    </recommendedName>
</protein>
<comment type="subcellular location">
    <subcellularLocation>
        <location evidence="1 10">Cytoplasm</location>
        <location evidence="1 10">Cytoskeleton</location>
    </subcellularLocation>
</comment>
<evidence type="ECO:0000256" key="10">
    <source>
        <dbReference type="RuleBase" id="RU365078"/>
    </source>
</evidence>
<evidence type="ECO:0000256" key="4">
    <source>
        <dbReference type="ARBA" id="ARBA00022467"/>
    </source>
</evidence>
<keyword evidence="8 10" id="KW-0206">Cytoskeleton</keyword>
<evidence type="ECO:0000256" key="7">
    <source>
        <dbReference type="ARBA" id="ARBA00023203"/>
    </source>
</evidence>
<dbReference type="Gene3D" id="1.20.58.570">
    <property type="match status" value="1"/>
</dbReference>
<dbReference type="PROSITE" id="PS00231">
    <property type="entry name" value="F_ACTIN_CAPPING_BETA"/>
    <property type="match status" value="1"/>
</dbReference>
<evidence type="ECO:0000256" key="5">
    <source>
        <dbReference type="ARBA" id="ARBA00022490"/>
    </source>
</evidence>
<dbReference type="AlphaFoldDB" id="A0A6C1DVG1"/>
<reference evidence="11 12" key="1">
    <citation type="journal article" date="2019" name="BMC Genomics">
        <title>Chromosome level assembly and comparative genome analysis confirm lager-brewing yeasts originated from a single hybridization.</title>
        <authorList>
            <person name="Salazar A.N."/>
            <person name="Gorter de Vries A.R."/>
            <person name="van den Broek M."/>
            <person name="Brouwers N."/>
            <person name="de la Torre Cortes P."/>
            <person name="Kuijpers N.G.A."/>
            <person name="Daran J.G."/>
            <person name="Abeel T."/>
        </authorList>
    </citation>
    <scope>NUCLEOTIDE SEQUENCE [LARGE SCALE GENOMIC DNA]</scope>
    <source>
        <strain evidence="11 12">CBS 1483</strain>
    </source>
</reference>
<dbReference type="InterPro" id="IPR019771">
    <property type="entry name" value="F-actin_capping_bsu_CS"/>
</dbReference>
<dbReference type="GO" id="GO:0051015">
    <property type="term" value="F:actin filament binding"/>
    <property type="evidence" value="ECO:0007669"/>
    <property type="project" value="TreeGrafter"/>
</dbReference>
<dbReference type="EMBL" id="CP048990">
    <property type="protein sequence ID" value="QID80194.1"/>
    <property type="molecule type" value="Genomic_DNA"/>
</dbReference>
<accession>A0A6C1DVG1</accession>
<dbReference type="GO" id="GO:0051016">
    <property type="term" value="P:barbed-end actin filament capping"/>
    <property type="evidence" value="ECO:0007669"/>
    <property type="project" value="UniProtKB-UniRule"/>
</dbReference>
<dbReference type="SUPFAM" id="SSF90096">
    <property type="entry name" value="Subunits of heterodimeric actin filament capping protein Capz"/>
    <property type="match status" value="1"/>
</dbReference>
<keyword evidence="12" id="KW-1185">Reference proteome</keyword>
<dbReference type="GO" id="GO:0008290">
    <property type="term" value="C:F-actin capping protein complex"/>
    <property type="evidence" value="ECO:0007669"/>
    <property type="project" value="UniProtKB-UniRule"/>
</dbReference>
<dbReference type="PANTHER" id="PTHR10619:SF0">
    <property type="entry name" value="F-ACTIN-CAPPING PROTEIN SUBUNIT BETA ISOFORMS 1 AND 2"/>
    <property type="match status" value="1"/>
</dbReference>
<evidence type="ECO:0000256" key="2">
    <source>
        <dbReference type="ARBA" id="ARBA00006039"/>
    </source>
</evidence>
<dbReference type="GO" id="GO:0030479">
    <property type="term" value="C:actin cortical patch"/>
    <property type="evidence" value="ECO:0007669"/>
    <property type="project" value="TreeGrafter"/>
</dbReference>
<dbReference type="PRINTS" id="PR00192">
    <property type="entry name" value="FACTINCAPB"/>
</dbReference>
<evidence type="ECO:0000256" key="8">
    <source>
        <dbReference type="ARBA" id="ARBA00023212"/>
    </source>
</evidence>
<keyword evidence="6" id="KW-0007">Acetylation</keyword>
<name>A0A6C1DVG1_SACPS</name>